<name>A0A484GS36_SOUCH</name>
<evidence type="ECO:0000313" key="1">
    <source>
        <dbReference type="EMBL" id="TEA38358.1"/>
    </source>
</evidence>
<keyword evidence="2" id="KW-1185">Reference proteome</keyword>
<dbReference type="AlphaFoldDB" id="A0A484GS36"/>
<reference evidence="1 2" key="1">
    <citation type="journal article" date="2018" name="Genomics">
        <title>Molecular footprints of inshore aquatic adaptation in Indo-Pacific humpback dolphin (Sousa chinensis).</title>
        <authorList>
            <person name="Ming Y."/>
            <person name="Jian J."/>
            <person name="Yu F."/>
            <person name="Yu X."/>
            <person name="Wang J."/>
            <person name="Liu W."/>
        </authorList>
    </citation>
    <scope>NUCLEOTIDE SEQUENCE [LARGE SCALE GENOMIC DNA]</scope>
    <source>
        <strain evidence="1">MY-2018</strain>
        <tissue evidence="1">Skin</tissue>
    </source>
</reference>
<proteinExistence type="predicted"/>
<dbReference type="EMBL" id="QWLN02004798">
    <property type="protein sequence ID" value="TEA38358.1"/>
    <property type="molecule type" value="Genomic_DNA"/>
</dbReference>
<accession>A0A484GS36</accession>
<protein>
    <submittedName>
        <fullName evidence="1">Uncharacterized protein</fullName>
    </submittedName>
</protein>
<organism evidence="1 2">
    <name type="scientific">Sousa chinensis</name>
    <name type="common">Indo-pacific humpbacked dolphin</name>
    <name type="synonym">Steno chinensis</name>
    <dbReference type="NCBI Taxonomy" id="103600"/>
    <lineage>
        <taxon>Eukaryota</taxon>
        <taxon>Metazoa</taxon>
        <taxon>Chordata</taxon>
        <taxon>Craniata</taxon>
        <taxon>Vertebrata</taxon>
        <taxon>Euteleostomi</taxon>
        <taxon>Mammalia</taxon>
        <taxon>Eutheria</taxon>
        <taxon>Laurasiatheria</taxon>
        <taxon>Artiodactyla</taxon>
        <taxon>Whippomorpha</taxon>
        <taxon>Cetacea</taxon>
        <taxon>Odontoceti</taxon>
        <taxon>Delphinidae</taxon>
        <taxon>Sousa</taxon>
    </lineage>
</organism>
<dbReference type="Proteomes" id="UP000295264">
    <property type="component" value="Unassembled WGS sequence"/>
</dbReference>
<gene>
    <name evidence="1" type="ORF">DBR06_SOUSAS110226</name>
</gene>
<evidence type="ECO:0000313" key="2">
    <source>
        <dbReference type="Proteomes" id="UP000295264"/>
    </source>
</evidence>
<sequence length="74" mass="8241">ASFILPQTLAVGPGGTECPVTERIPKQEIKHPLSPWTTDVRISPVLSGLRMAHKMFYSQHPALKKDTHPKPSQR</sequence>
<feature type="non-terminal residue" evidence="1">
    <location>
        <position position="1"/>
    </location>
</feature>
<comment type="caution">
    <text evidence="1">The sequence shown here is derived from an EMBL/GenBank/DDBJ whole genome shotgun (WGS) entry which is preliminary data.</text>
</comment>